<evidence type="ECO:0000313" key="2">
    <source>
        <dbReference type="Proteomes" id="UP000014227"/>
    </source>
</evidence>
<dbReference type="EMBL" id="HF951689">
    <property type="protein sequence ID" value="CCW34917.1"/>
    <property type="molecule type" value="Genomic_DNA"/>
</dbReference>
<reference evidence="2" key="1">
    <citation type="submission" date="2013-03" db="EMBL/GenBank/DDBJ databases">
        <title>Genome sequence of Chthonomonas calidirosea, the first sequenced genome from the Armatimonadetes phylum (formally candidate division OP10).</title>
        <authorList>
            <person name="Lee K.C.Y."/>
            <person name="Morgan X.C."/>
            <person name="Dunfield P.F."/>
            <person name="Tamas I."/>
            <person name="Houghton K.M."/>
            <person name="Vyssotski M."/>
            <person name="Ryan J.L.J."/>
            <person name="Lagutin K."/>
            <person name="McDonald I.R."/>
            <person name="Stott M.B."/>
        </authorList>
    </citation>
    <scope>NUCLEOTIDE SEQUENCE [LARGE SCALE GENOMIC DNA]</scope>
    <source>
        <strain evidence="2">DSM 23976 / ICMP 18418 / T49</strain>
    </source>
</reference>
<organism evidence="1 2">
    <name type="scientific">Chthonomonas calidirosea (strain DSM 23976 / ICMP 18418 / T49)</name>
    <dbReference type="NCBI Taxonomy" id="1303518"/>
    <lineage>
        <taxon>Bacteria</taxon>
        <taxon>Bacillati</taxon>
        <taxon>Armatimonadota</taxon>
        <taxon>Chthonomonadia</taxon>
        <taxon>Chthonomonadales</taxon>
        <taxon>Chthonomonadaceae</taxon>
        <taxon>Chthonomonas</taxon>
    </lineage>
</organism>
<accession>S0EYH6</accession>
<dbReference type="AlphaFoldDB" id="S0EYH6"/>
<dbReference type="PATRIC" id="fig|1303518.3.peg.1116"/>
<name>S0EYH6_CHTCT</name>
<dbReference type="KEGG" id="ccz:CCALI_01095"/>
<evidence type="ECO:0000313" key="1">
    <source>
        <dbReference type="EMBL" id="CCW34917.1"/>
    </source>
</evidence>
<proteinExistence type="predicted"/>
<keyword evidence="2" id="KW-1185">Reference proteome</keyword>
<dbReference type="STRING" id="454171.CP488_00061"/>
<dbReference type="RefSeq" id="WP_016482465.1">
    <property type="nucleotide sequence ID" value="NC_021487.1"/>
</dbReference>
<gene>
    <name evidence="1" type="ORF">CCALI_01095</name>
</gene>
<sequence length="188" mass="20426">MHRSRLAMVLCFAVFVIGGLLEDTCPARAQNQAERTLASFFDIGGYFFLDHKLVNAIGSPKFYSEGNFFSAPARIGSYEVAGGVEFLSANDHFFPFSGGNSVSFVGPCVRFSTPLRNNHLRFLLTLGAYATTLNAGSVGVDTTTFAPGGAIEADYRFARYFTFSAGFRIGSSIHGYNTSGFIIGLRFF</sequence>
<protein>
    <recommendedName>
        <fullName evidence="3">Outer membrane protein beta-barrel domain-containing protein</fullName>
    </recommendedName>
</protein>
<dbReference type="HOGENOM" id="CLU_1438751_0_0_0"/>
<evidence type="ECO:0008006" key="3">
    <source>
        <dbReference type="Google" id="ProtNLM"/>
    </source>
</evidence>
<dbReference type="InParanoid" id="S0EYH6"/>
<dbReference type="Proteomes" id="UP000014227">
    <property type="component" value="Chromosome I"/>
</dbReference>